<accession>A0A5J9WD06</accession>
<organism evidence="1 2">
    <name type="scientific">Eragrostis curvula</name>
    <name type="common">weeping love grass</name>
    <dbReference type="NCBI Taxonomy" id="38414"/>
    <lineage>
        <taxon>Eukaryota</taxon>
        <taxon>Viridiplantae</taxon>
        <taxon>Streptophyta</taxon>
        <taxon>Embryophyta</taxon>
        <taxon>Tracheophyta</taxon>
        <taxon>Spermatophyta</taxon>
        <taxon>Magnoliopsida</taxon>
        <taxon>Liliopsida</taxon>
        <taxon>Poales</taxon>
        <taxon>Poaceae</taxon>
        <taxon>PACMAD clade</taxon>
        <taxon>Chloridoideae</taxon>
        <taxon>Eragrostideae</taxon>
        <taxon>Eragrostidinae</taxon>
        <taxon>Eragrostis</taxon>
    </lineage>
</organism>
<dbReference type="Gramene" id="TVU45893">
    <property type="protein sequence ID" value="TVU45893"/>
    <property type="gene ID" value="EJB05_05401"/>
</dbReference>
<evidence type="ECO:0000313" key="1">
    <source>
        <dbReference type="EMBL" id="TVU45893.1"/>
    </source>
</evidence>
<proteinExistence type="predicted"/>
<comment type="caution">
    <text evidence="1">The sequence shown here is derived from an EMBL/GenBank/DDBJ whole genome shotgun (WGS) entry which is preliminary data.</text>
</comment>
<name>A0A5J9WD06_9POAL</name>
<gene>
    <name evidence="1" type="ORF">EJB05_05401</name>
</gene>
<dbReference type="Proteomes" id="UP000324897">
    <property type="component" value="Chromosome 5"/>
</dbReference>
<sequence length="66" mass="7265">MLMNCFCLVDPIDKGQHCNGCTRIGNVDMKHPDISVQLAAGRMDPCCRCCQLVVGESDSEDEDTFV</sequence>
<evidence type="ECO:0000313" key="2">
    <source>
        <dbReference type="Proteomes" id="UP000324897"/>
    </source>
</evidence>
<feature type="non-terminal residue" evidence="1">
    <location>
        <position position="1"/>
    </location>
</feature>
<dbReference type="AlphaFoldDB" id="A0A5J9WD06"/>
<dbReference type="OrthoDB" id="694694at2759"/>
<reference evidence="1 2" key="1">
    <citation type="journal article" date="2019" name="Sci. Rep.">
        <title>A high-quality genome of Eragrostis curvula grass provides insights into Poaceae evolution and supports new strategies to enhance forage quality.</title>
        <authorList>
            <person name="Carballo J."/>
            <person name="Santos B.A.C.M."/>
            <person name="Zappacosta D."/>
            <person name="Garbus I."/>
            <person name="Selva J.P."/>
            <person name="Gallo C.A."/>
            <person name="Diaz A."/>
            <person name="Albertini E."/>
            <person name="Caccamo M."/>
            <person name="Echenique V."/>
        </authorList>
    </citation>
    <scope>NUCLEOTIDE SEQUENCE [LARGE SCALE GENOMIC DNA]</scope>
    <source>
        <strain evidence="2">cv. Victoria</strain>
        <tissue evidence="1">Leaf</tissue>
    </source>
</reference>
<dbReference type="EMBL" id="RWGY01000004">
    <property type="protein sequence ID" value="TVU45893.1"/>
    <property type="molecule type" value="Genomic_DNA"/>
</dbReference>
<protein>
    <submittedName>
        <fullName evidence="1">Uncharacterized protein</fullName>
    </submittedName>
</protein>
<keyword evidence="2" id="KW-1185">Reference proteome</keyword>